<keyword evidence="1" id="KW-0233">DNA recombination</keyword>
<proteinExistence type="predicted"/>
<dbReference type="AlphaFoldDB" id="X1KME1"/>
<evidence type="ECO:0000313" key="2">
    <source>
        <dbReference type="EMBL" id="GAH94775.1"/>
    </source>
</evidence>
<evidence type="ECO:0008006" key="3">
    <source>
        <dbReference type="Google" id="ProtNLM"/>
    </source>
</evidence>
<dbReference type="GO" id="GO:0006310">
    <property type="term" value="P:DNA recombination"/>
    <property type="evidence" value="ECO:0007669"/>
    <property type="project" value="UniProtKB-KW"/>
</dbReference>
<gene>
    <name evidence="2" type="ORF">S06H3_00869</name>
</gene>
<organism evidence="2">
    <name type="scientific">marine sediment metagenome</name>
    <dbReference type="NCBI Taxonomy" id="412755"/>
    <lineage>
        <taxon>unclassified sequences</taxon>
        <taxon>metagenomes</taxon>
        <taxon>ecological metagenomes</taxon>
    </lineage>
</organism>
<dbReference type="Gene3D" id="1.10.443.10">
    <property type="entry name" value="Intergrase catalytic core"/>
    <property type="match status" value="1"/>
</dbReference>
<evidence type="ECO:0000256" key="1">
    <source>
        <dbReference type="ARBA" id="ARBA00023172"/>
    </source>
</evidence>
<protein>
    <recommendedName>
        <fullName evidence="3">Tyr recombinase domain-containing protein</fullName>
    </recommendedName>
</protein>
<name>X1KME1_9ZZZZ</name>
<sequence length="82" mass="9426">MINVISYDSYKISINKAKKKISLGKNIGTLDVSHIWRHIEASWMSDQGIPIEEISEKMGHLCLKTTKGYIRPELTSNIFIYQ</sequence>
<dbReference type="EMBL" id="BARV01000189">
    <property type="protein sequence ID" value="GAH94775.1"/>
    <property type="molecule type" value="Genomic_DNA"/>
</dbReference>
<comment type="caution">
    <text evidence="2">The sequence shown here is derived from an EMBL/GenBank/DDBJ whole genome shotgun (WGS) entry which is preliminary data.</text>
</comment>
<dbReference type="GO" id="GO:0003677">
    <property type="term" value="F:DNA binding"/>
    <property type="evidence" value="ECO:0007669"/>
    <property type="project" value="InterPro"/>
</dbReference>
<dbReference type="SUPFAM" id="SSF56349">
    <property type="entry name" value="DNA breaking-rejoining enzymes"/>
    <property type="match status" value="1"/>
</dbReference>
<accession>X1KME1</accession>
<reference evidence="2" key="1">
    <citation type="journal article" date="2014" name="Front. Microbiol.">
        <title>High frequency of phylogenetically diverse reductive dehalogenase-homologous genes in deep subseafloor sedimentary metagenomes.</title>
        <authorList>
            <person name="Kawai M."/>
            <person name="Futagami T."/>
            <person name="Toyoda A."/>
            <person name="Takaki Y."/>
            <person name="Nishi S."/>
            <person name="Hori S."/>
            <person name="Arai W."/>
            <person name="Tsubouchi T."/>
            <person name="Morono Y."/>
            <person name="Uchiyama I."/>
            <person name="Ito T."/>
            <person name="Fujiyama A."/>
            <person name="Inagaki F."/>
            <person name="Takami H."/>
        </authorList>
    </citation>
    <scope>NUCLEOTIDE SEQUENCE</scope>
    <source>
        <strain evidence="2">Expedition CK06-06</strain>
    </source>
</reference>
<dbReference type="InterPro" id="IPR013762">
    <property type="entry name" value="Integrase-like_cat_sf"/>
</dbReference>
<dbReference type="InterPro" id="IPR011010">
    <property type="entry name" value="DNA_brk_join_enz"/>
</dbReference>
<dbReference type="GO" id="GO:0015074">
    <property type="term" value="P:DNA integration"/>
    <property type="evidence" value="ECO:0007669"/>
    <property type="project" value="InterPro"/>
</dbReference>